<keyword evidence="1" id="KW-0732">Signal</keyword>
<dbReference type="AlphaFoldDB" id="A0A0D1EH45"/>
<name>A0A0D1EH45_9RHOB</name>
<evidence type="ECO:0000313" key="3">
    <source>
        <dbReference type="EMBL" id="KIT15165.1"/>
    </source>
</evidence>
<dbReference type="PROSITE" id="PS51257">
    <property type="entry name" value="PROKAR_LIPOPROTEIN"/>
    <property type="match status" value="1"/>
</dbReference>
<feature type="chain" id="PRO_5002230295" evidence="1">
    <location>
        <begin position="25"/>
        <end position="282"/>
    </location>
</feature>
<protein>
    <submittedName>
        <fullName evidence="3">Formylglycine-generating sulfatase enzyme</fullName>
    </submittedName>
</protein>
<evidence type="ECO:0000313" key="4">
    <source>
        <dbReference type="Proteomes" id="UP000032232"/>
    </source>
</evidence>
<dbReference type="Gene3D" id="3.90.1580.10">
    <property type="entry name" value="paralog of FGE (formylglycine-generating enzyme)"/>
    <property type="match status" value="1"/>
</dbReference>
<dbReference type="InterPro" id="IPR016187">
    <property type="entry name" value="CTDL_fold"/>
</dbReference>
<organism evidence="3 4">
    <name type="scientific">Jannaschia aquimarina</name>
    <dbReference type="NCBI Taxonomy" id="935700"/>
    <lineage>
        <taxon>Bacteria</taxon>
        <taxon>Pseudomonadati</taxon>
        <taxon>Pseudomonadota</taxon>
        <taxon>Alphaproteobacteria</taxon>
        <taxon>Rhodobacterales</taxon>
        <taxon>Roseobacteraceae</taxon>
        <taxon>Jannaschia</taxon>
    </lineage>
</organism>
<sequence length="282" mass="30441">MPVLNVRRQGLALAMISLATSCVAQETYVEVPLSGRYPDLAPFSIMRSEVTIGEYEACVADGACDAWMAPGPGAMSAAPSQYDEARLGSAETRYDPPGEGGSATAEFEEGLASGMRASLPITFVSADQARQFCTWQGGRLPDRLERQDMIAAFADGQEGRYRDLMLAGDEAALCEDLNLPHHDARVLIEQFGSRAPMARVEDKVVRLCRTGPSLAIASAERPVNLLGSVHEWTLRQADGRLVFAAGGSWLNGAFVFEGGFDTRVDDTAQRAIDVGFRCVKPY</sequence>
<dbReference type="Pfam" id="PF03781">
    <property type="entry name" value="FGE-sulfatase"/>
    <property type="match status" value="1"/>
</dbReference>
<proteinExistence type="predicted"/>
<evidence type="ECO:0000259" key="2">
    <source>
        <dbReference type="Pfam" id="PF03781"/>
    </source>
</evidence>
<comment type="caution">
    <text evidence="3">The sequence shown here is derived from an EMBL/GenBank/DDBJ whole genome shotgun (WGS) entry which is preliminary data.</text>
</comment>
<keyword evidence="4" id="KW-1185">Reference proteome</keyword>
<feature type="domain" description="Sulfatase-modifying factor enzyme-like" evidence="2">
    <location>
        <begin position="39"/>
        <end position="147"/>
    </location>
</feature>
<accession>A0A0D1EH45</accession>
<dbReference type="InterPro" id="IPR005532">
    <property type="entry name" value="SUMF_dom"/>
</dbReference>
<dbReference type="PATRIC" id="fig|935700.4.peg.3213"/>
<feature type="signal peptide" evidence="1">
    <location>
        <begin position="1"/>
        <end position="24"/>
    </location>
</feature>
<gene>
    <name evidence="3" type="ORF">jaqu_31100</name>
</gene>
<dbReference type="STRING" id="935700.jaqu_31100"/>
<dbReference type="SUPFAM" id="SSF56436">
    <property type="entry name" value="C-type lectin-like"/>
    <property type="match status" value="1"/>
</dbReference>
<evidence type="ECO:0000256" key="1">
    <source>
        <dbReference type="SAM" id="SignalP"/>
    </source>
</evidence>
<reference evidence="3 4" key="1">
    <citation type="submission" date="2015-02" db="EMBL/GenBank/DDBJ databases">
        <title>Genome Sequence of Jannaschia aquimarina DSM28248, a member of the Roseobacter clade.</title>
        <authorList>
            <person name="Voget S."/>
            <person name="Daniel R."/>
        </authorList>
    </citation>
    <scope>NUCLEOTIDE SEQUENCE [LARGE SCALE GENOMIC DNA]</scope>
    <source>
        <strain evidence="3 4">GSW-M26</strain>
    </source>
</reference>
<dbReference type="EMBL" id="JYFE01000058">
    <property type="protein sequence ID" value="KIT15165.1"/>
    <property type="molecule type" value="Genomic_DNA"/>
</dbReference>
<dbReference type="Proteomes" id="UP000032232">
    <property type="component" value="Unassembled WGS sequence"/>
</dbReference>
<dbReference type="InterPro" id="IPR042095">
    <property type="entry name" value="SUMF_sf"/>
</dbReference>